<feature type="region of interest" description="Disordered" evidence="5">
    <location>
        <begin position="697"/>
        <end position="1046"/>
    </location>
</feature>
<keyword evidence="3" id="KW-0694">RNA-binding</keyword>
<dbReference type="GO" id="GO:0006099">
    <property type="term" value="P:tricarboxylic acid cycle"/>
    <property type="evidence" value="ECO:0007669"/>
    <property type="project" value="TreeGrafter"/>
</dbReference>
<dbReference type="PANTHER" id="PTHR11739">
    <property type="entry name" value="CITRATE SYNTHASE"/>
    <property type="match status" value="1"/>
</dbReference>
<dbReference type="GO" id="GO:0005975">
    <property type="term" value="P:carbohydrate metabolic process"/>
    <property type="evidence" value="ECO:0007669"/>
    <property type="project" value="TreeGrafter"/>
</dbReference>
<comment type="similarity">
    <text evidence="1 4">Belongs to the citrate synthase family.</text>
</comment>
<dbReference type="GO" id="GO:0003723">
    <property type="term" value="F:RNA binding"/>
    <property type="evidence" value="ECO:0007669"/>
    <property type="project" value="UniProtKB-UniRule"/>
</dbReference>
<dbReference type="InterPro" id="IPR002020">
    <property type="entry name" value="Citrate_synthase"/>
</dbReference>
<feature type="compositionally biased region" description="Low complexity" evidence="5">
    <location>
        <begin position="897"/>
        <end position="907"/>
    </location>
</feature>
<feature type="compositionally biased region" description="Basic and acidic residues" evidence="5">
    <location>
        <begin position="823"/>
        <end position="869"/>
    </location>
</feature>
<organism evidence="7 8">
    <name type="scientific">Plasmodium falciparum UGT5.1</name>
    <dbReference type="NCBI Taxonomy" id="1237627"/>
    <lineage>
        <taxon>Eukaryota</taxon>
        <taxon>Sar</taxon>
        <taxon>Alveolata</taxon>
        <taxon>Apicomplexa</taxon>
        <taxon>Aconoidasida</taxon>
        <taxon>Haemosporida</taxon>
        <taxon>Plasmodiidae</taxon>
        <taxon>Plasmodium</taxon>
        <taxon>Plasmodium (Laverania)</taxon>
    </lineage>
</organism>
<feature type="compositionally biased region" description="Polar residues" evidence="5">
    <location>
        <begin position="811"/>
        <end position="821"/>
    </location>
</feature>
<dbReference type="OrthoDB" id="8017587at2759"/>
<dbReference type="Pfam" id="PF00076">
    <property type="entry name" value="RRM_1"/>
    <property type="match status" value="2"/>
</dbReference>
<reference evidence="7 8" key="1">
    <citation type="submission" date="2013-02" db="EMBL/GenBank/DDBJ databases">
        <title>The Genome Sequence of Plasmodium falciparum UGT5.1.</title>
        <authorList>
            <consortium name="The Broad Institute Genome Sequencing Platform"/>
            <consortium name="The Broad Institute Genome Sequencing Center for Infectious Disease"/>
            <person name="Neafsey D."/>
            <person name="Cheeseman I."/>
            <person name="Volkman S."/>
            <person name="Adams J."/>
            <person name="Walker B."/>
            <person name="Young S.K."/>
            <person name="Zeng Q."/>
            <person name="Gargeya S."/>
            <person name="Fitzgerald M."/>
            <person name="Haas B."/>
            <person name="Abouelleil A."/>
            <person name="Alvarado L."/>
            <person name="Arachchi H.M."/>
            <person name="Berlin A.M."/>
            <person name="Chapman S.B."/>
            <person name="Dewar J."/>
            <person name="Goldberg J."/>
            <person name="Griggs A."/>
            <person name="Gujja S."/>
            <person name="Hansen M."/>
            <person name="Howarth C."/>
            <person name="Imamovic A."/>
            <person name="Larimer J."/>
            <person name="McCowan C."/>
            <person name="Murphy C."/>
            <person name="Neiman D."/>
            <person name="Pearson M."/>
            <person name="Priest M."/>
            <person name="Roberts A."/>
            <person name="Saif S."/>
            <person name="Shea T."/>
            <person name="Sisk P."/>
            <person name="Sykes S."/>
            <person name="Wortman J."/>
            <person name="Nusbaum C."/>
            <person name="Birren B."/>
        </authorList>
    </citation>
    <scope>NUCLEOTIDE SEQUENCE [LARGE SCALE GENOMIC DNA]</scope>
    <source>
        <strain evidence="7 8">UGT5.1</strain>
    </source>
</reference>
<dbReference type="InterPro" id="IPR016142">
    <property type="entry name" value="Citrate_synth-like_lrg_a-sub"/>
</dbReference>
<feature type="domain" description="RRM" evidence="6">
    <location>
        <begin position="512"/>
        <end position="596"/>
    </location>
</feature>
<dbReference type="InterPro" id="IPR016143">
    <property type="entry name" value="Citrate_synth-like_sm_a-sub"/>
</dbReference>
<gene>
    <name evidence="7" type="ORF">C923_03000</name>
</gene>
<dbReference type="InterPro" id="IPR019810">
    <property type="entry name" value="Citrate_synthase_AS"/>
</dbReference>
<evidence type="ECO:0000259" key="6">
    <source>
        <dbReference type="PROSITE" id="PS50102"/>
    </source>
</evidence>
<feature type="compositionally biased region" description="Basic residues" evidence="5">
    <location>
        <begin position="1024"/>
        <end position="1033"/>
    </location>
</feature>
<dbReference type="Gene3D" id="1.10.230.10">
    <property type="entry name" value="Cytochrome P450-Terp, domain 2"/>
    <property type="match status" value="1"/>
</dbReference>
<dbReference type="InterPro" id="IPR055054">
    <property type="entry name" value="SNaCT10"/>
</dbReference>
<evidence type="ECO:0000256" key="1">
    <source>
        <dbReference type="ARBA" id="ARBA00010566"/>
    </source>
</evidence>
<accession>W7JMP2</accession>
<dbReference type="Pfam" id="PF22717">
    <property type="entry name" value="SNaCT10"/>
    <property type="match status" value="1"/>
</dbReference>
<dbReference type="Pfam" id="PF00285">
    <property type="entry name" value="Citrate_synt"/>
    <property type="match status" value="1"/>
</dbReference>
<evidence type="ECO:0000256" key="3">
    <source>
        <dbReference type="PROSITE-ProRule" id="PRU00176"/>
    </source>
</evidence>
<evidence type="ECO:0000313" key="7">
    <source>
        <dbReference type="EMBL" id="EWC76318.1"/>
    </source>
</evidence>
<feature type="compositionally biased region" description="Basic and acidic residues" evidence="5">
    <location>
        <begin position="878"/>
        <end position="890"/>
    </location>
</feature>
<dbReference type="EMBL" id="KE124589">
    <property type="protein sequence ID" value="EWC76318.1"/>
    <property type="molecule type" value="Genomic_DNA"/>
</dbReference>
<dbReference type="SMART" id="SM00360">
    <property type="entry name" value="RRM"/>
    <property type="match status" value="2"/>
</dbReference>
<dbReference type="InterPro" id="IPR035979">
    <property type="entry name" value="RBD_domain_sf"/>
</dbReference>
<feature type="compositionally biased region" description="Basic and acidic residues" evidence="5">
    <location>
        <begin position="908"/>
        <end position="927"/>
    </location>
</feature>
<feature type="compositionally biased region" description="Polar residues" evidence="5">
    <location>
        <begin position="930"/>
        <end position="939"/>
    </location>
</feature>
<feature type="compositionally biased region" description="Basic residues" evidence="5">
    <location>
        <begin position="759"/>
        <end position="775"/>
    </location>
</feature>
<name>W7JMP2_PLAFA</name>
<feature type="compositionally biased region" description="Basic and acidic residues" evidence="5">
    <location>
        <begin position="977"/>
        <end position="1023"/>
    </location>
</feature>
<dbReference type="Gene3D" id="3.30.70.330">
    <property type="match status" value="2"/>
</dbReference>
<dbReference type="CDD" id="cd12339">
    <property type="entry name" value="RRM2_SRSF1_4_like"/>
    <property type="match status" value="1"/>
</dbReference>
<dbReference type="PROSITE" id="PS50102">
    <property type="entry name" value="RRM"/>
    <property type="match status" value="2"/>
</dbReference>
<feature type="compositionally biased region" description="Basic and acidic residues" evidence="5">
    <location>
        <begin position="786"/>
        <end position="802"/>
    </location>
</feature>
<keyword evidence="2 4" id="KW-0808">Transferase</keyword>
<dbReference type="PRINTS" id="PR00143">
    <property type="entry name" value="CITRTSNTHASE"/>
</dbReference>
<evidence type="ECO:0000313" key="8">
    <source>
        <dbReference type="Proteomes" id="UP000030697"/>
    </source>
</evidence>
<evidence type="ECO:0000256" key="4">
    <source>
        <dbReference type="RuleBase" id="RU000441"/>
    </source>
</evidence>
<dbReference type="Proteomes" id="UP000030697">
    <property type="component" value="Unassembled WGS sequence"/>
</dbReference>
<dbReference type="PROSITE" id="PS00480">
    <property type="entry name" value="CITRATE_SYNTHASE"/>
    <property type="match status" value="1"/>
</dbReference>
<protein>
    <recommendedName>
        <fullName evidence="4">Citrate synthase</fullName>
    </recommendedName>
</protein>
<dbReference type="SUPFAM" id="SSF48256">
    <property type="entry name" value="Citrate synthase"/>
    <property type="match status" value="1"/>
</dbReference>
<dbReference type="Gene3D" id="1.10.580.10">
    <property type="entry name" value="Citrate Synthase, domain 1"/>
    <property type="match status" value="1"/>
</dbReference>
<dbReference type="NCBIfam" id="NF007128">
    <property type="entry name" value="PRK09569.1"/>
    <property type="match status" value="1"/>
</dbReference>
<dbReference type="GO" id="GO:0005759">
    <property type="term" value="C:mitochondrial matrix"/>
    <property type="evidence" value="ECO:0007669"/>
    <property type="project" value="TreeGrafter"/>
</dbReference>
<dbReference type="GO" id="GO:0046912">
    <property type="term" value="F:acyltransferase activity, acyl groups converted into alkyl on transfer"/>
    <property type="evidence" value="ECO:0007669"/>
    <property type="project" value="InterPro"/>
</dbReference>
<dbReference type="SUPFAM" id="SSF54928">
    <property type="entry name" value="RNA-binding domain, RBD"/>
    <property type="match status" value="1"/>
</dbReference>
<evidence type="ECO:0000256" key="5">
    <source>
        <dbReference type="SAM" id="MobiDB-lite"/>
    </source>
</evidence>
<evidence type="ECO:0000256" key="2">
    <source>
        <dbReference type="ARBA" id="ARBA00022679"/>
    </source>
</evidence>
<dbReference type="FunFam" id="3.30.70.330:FF:000638">
    <property type="entry name" value="Serine/arginine-rich splicing factor 4"/>
    <property type="match status" value="1"/>
</dbReference>
<feature type="compositionally biased region" description="Basic and acidic residues" evidence="5">
    <location>
        <begin position="940"/>
        <end position="952"/>
    </location>
</feature>
<dbReference type="InterPro" id="IPR036969">
    <property type="entry name" value="Citrate_synthase_sf"/>
</dbReference>
<dbReference type="InterPro" id="IPR000504">
    <property type="entry name" value="RRM_dom"/>
</dbReference>
<dbReference type="InterPro" id="IPR012677">
    <property type="entry name" value="Nucleotide-bd_a/b_plait_sf"/>
</dbReference>
<dbReference type="PANTHER" id="PTHR11739:SF8">
    <property type="entry name" value="CITRATE SYNTHASE, MITOCHONDRIAL"/>
    <property type="match status" value="1"/>
</dbReference>
<proteinExistence type="inferred from homology"/>
<sequence length="1046" mass="120672">MEGIRYLSCNKILYKRTGSTKTLINSLRKRYVHNNFKKKTCEQVLNTVNKLHNEKRYFNFSCSFTKSSRWNICMNRHNSRFFSSNESNKNLYLENYANIRKHINSIDNEESVIMNILKEKTYECIKKTREQLKEIIHTYPNTPISICTPNNVIGGLRNTITLITDTSILEKKKGILFRGKPVEKILREFPKWDNTCEYPMAEAMLWFLLTKEVPAVDDLKLLSRELYCRAKKIPQFVFDFIDNIPPFTHPMSQLVSTVSFLESLSLFKYKYSEGILKTDYWKYILEDAISLISQIQVIGAYIFKRTFINNDIRKGEGMNLDLDLDWSANFAKLIGYENKEVQDLLRLYFLLHSDHEGGNASAHVSHLIGSTLGNPYLSYSGCVIALSGPLHGLANQECLKFLLDIKKQLGDNQLTYEFIEKYAKNLLKSGRVIPGYGHAVLRVPDPRFLALRSFALSHFPDDPIIQILEMCYKVIPGILSATGKVKNPYPNVDCSSGSVLHHYGIKYPEYYTVLFALSRSIGVMSQLVLSRGLMYPLERPKSYGRIKYIDIKPSRSSSSSYAFVHYYDLKDADYAIERRDGYKFDGFRLRVEHSGENRSFGKYRKKDDGVGPPIRTENRVIVTNLPDNCRWQHLKDIMRQCGDVGYANIERGKGIVEFVSYDDMLYAIEKFDGAEFKVYDDVTNIKVRRDKRGSSYMKRYRNDYSPKYKKRRRYSNESGLSDRDRSRSRRYSKSSNSSNKRNNKYESHSQSLSDNRNSYRNRSKGKKRSGYKGKRSYSSYENQNDDVSRSRSDHGSRSGDRSYRKKKNKNESSSDVLSKHSSAYRDSDSEKNKSYRKRLSSDNRSHSRRRTVSEDRSERRRSLSEDRSNSRKRNASSDFKRELNSDDDKKSKKKRSYSASPGSAYKSSSRELKSQDKSNDRLSESKKSYKSQSASVRYNSTEEKKSDDETVKPKRGGRGNAKNTGKNKNTKGSKKGAKTEENHDSKSVSNDRNKSDKSEEKEKPEVVSKDEEDKKTGGAEVKPKRGRRGRKKANAADENANGNVSN</sequence>
<feature type="domain" description="RRM" evidence="6">
    <location>
        <begin position="618"/>
        <end position="692"/>
    </location>
</feature>
<dbReference type="AlphaFoldDB" id="W7JMP2"/>